<dbReference type="EMBL" id="CM042019">
    <property type="protein sequence ID" value="KAI3824337.1"/>
    <property type="molecule type" value="Genomic_DNA"/>
</dbReference>
<name>A0ACB9JWA9_9ASTR</name>
<reference evidence="1 2" key="2">
    <citation type="journal article" date="2022" name="Mol. Ecol. Resour.">
        <title>The genomes of chicory, endive, great burdock and yacon provide insights into Asteraceae paleo-polyploidization history and plant inulin production.</title>
        <authorList>
            <person name="Fan W."/>
            <person name="Wang S."/>
            <person name="Wang H."/>
            <person name="Wang A."/>
            <person name="Jiang F."/>
            <person name="Liu H."/>
            <person name="Zhao H."/>
            <person name="Xu D."/>
            <person name="Zhang Y."/>
        </authorList>
    </citation>
    <scope>NUCLEOTIDE SEQUENCE [LARGE SCALE GENOMIC DNA]</scope>
    <source>
        <strain evidence="2">cv. Yunnan</strain>
        <tissue evidence="1">Leaves</tissue>
    </source>
</reference>
<proteinExistence type="predicted"/>
<evidence type="ECO:0000313" key="2">
    <source>
        <dbReference type="Proteomes" id="UP001056120"/>
    </source>
</evidence>
<reference evidence="2" key="1">
    <citation type="journal article" date="2022" name="Mol. Ecol. Resour.">
        <title>The genomes of chicory, endive, great burdock and yacon provide insights into Asteraceae palaeo-polyploidization history and plant inulin production.</title>
        <authorList>
            <person name="Fan W."/>
            <person name="Wang S."/>
            <person name="Wang H."/>
            <person name="Wang A."/>
            <person name="Jiang F."/>
            <person name="Liu H."/>
            <person name="Zhao H."/>
            <person name="Xu D."/>
            <person name="Zhang Y."/>
        </authorList>
    </citation>
    <scope>NUCLEOTIDE SEQUENCE [LARGE SCALE GENOMIC DNA]</scope>
    <source>
        <strain evidence="2">cv. Yunnan</strain>
    </source>
</reference>
<gene>
    <name evidence="1" type="ORF">L1987_05795</name>
</gene>
<protein>
    <submittedName>
        <fullName evidence="1">Uncharacterized protein</fullName>
    </submittedName>
</protein>
<sequence>MSSYVLGLACYFSGFMYKINGTANINAIKAAAEKAWVCTYGLFLEERLEYFRVLKYDIEADRIPRRAQGEDNKPTKPVSCSSVGAPYID</sequence>
<accession>A0ACB9JWA9</accession>
<organism evidence="1 2">
    <name type="scientific">Smallanthus sonchifolius</name>
    <dbReference type="NCBI Taxonomy" id="185202"/>
    <lineage>
        <taxon>Eukaryota</taxon>
        <taxon>Viridiplantae</taxon>
        <taxon>Streptophyta</taxon>
        <taxon>Embryophyta</taxon>
        <taxon>Tracheophyta</taxon>
        <taxon>Spermatophyta</taxon>
        <taxon>Magnoliopsida</taxon>
        <taxon>eudicotyledons</taxon>
        <taxon>Gunneridae</taxon>
        <taxon>Pentapetalae</taxon>
        <taxon>asterids</taxon>
        <taxon>campanulids</taxon>
        <taxon>Asterales</taxon>
        <taxon>Asteraceae</taxon>
        <taxon>Asteroideae</taxon>
        <taxon>Heliantheae alliance</taxon>
        <taxon>Millerieae</taxon>
        <taxon>Smallanthus</taxon>
    </lineage>
</organism>
<evidence type="ECO:0000313" key="1">
    <source>
        <dbReference type="EMBL" id="KAI3824337.1"/>
    </source>
</evidence>
<comment type="caution">
    <text evidence="1">The sequence shown here is derived from an EMBL/GenBank/DDBJ whole genome shotgun (WGS) entry which is preliminary data.</text>
</comment>
<keyword evidence="2" id="KW-1185">Reference proteome</keyword>
<dbReference type="Proteomes" id="UP001056120">
    <property type="component" value="Linkage Group LG02"/>
</dbReference>